<comment type="caution">
    <text evidence="4">The sequence shown here is derived from an EMBL/GenBank/DDBJ whole genome shotgun (WGS) entry which is preliminary data.</text>
</comment>
<dbReference type="InterPro" id="IPR037213">
    <property type="entry name" value="Run_dom_sf"/>
</dbReference>
<dbReference type="Gene3D" id="1.20.58.900">
    <property type="match status" value="1"/>
</dbReference>
<keyword evidence="1 2" id="KW-0175">Coiled coil</keyword>
<dbReference type="GO" id="GO:0005737">
    <property type="term" value="C:cytoplasm"/>
    <property type="evidence" value="ECO:0007669"/>
    <property type="project" value="TreeGrafter"/>
</dbReference>
<dbReference type="EMBL" id="JAHQIW010003077">
    <property type="protein sequence ID" value="KAJ1357250.1"/>
    <property type="molecule type" value="Genomic_DNA"/>
</dbReference>
<name>A0AAD5QPW0_PARTN</name>
<dbReference type="SUPFAM" id="SSF140741">
    <property type="entry name" value="RUN domain-like"/>
    <property type="match status" value="1"/>
</dbReference>
<keyword evidence="5" id="KW-1185">Reference proteome</keyword>
<organism evidence="4 5">
    <name type="scientific">Parelaphostrongylus tenuis</name>
    <name type="common">Meningeal worm</name>
    <dbReference type="NCBI Taxonomy" id="148309"/>
    <lineage>
        <taxon>Eukaryota</taxon>
        <taxon>Metazoa</taxon>
        <taxon>Ecdysozoa</taxon>
        <taxon>Nematoda</taxon>
        <taxon>Chromadorea</taxon>
        <taxon>Rhabditida</taxon>
        <taxon>Rhabditina</taxon>
        <taxon>Rhabditomorpha</taxon>
        <taxon>Strongyloidea</taxon>
        <taxon>Metastrongylidae</taxon>
        <taxon>Parelaphostrongylus</taxon>
    </lineage>
</organism>
<dbReference type="AlphaFoldDB" id="A0AAD5QPW0"/>
<accession>A0AAD5QPW0</accession>
<gene>
    <name evidence="4" type="primary">RUFY1_2</name>
    <name evidence="4" type="ORF">KIN20_015352</name>
</gene>
<dbReference type="PANTHER" id="PTHR45956">
    <property type="entry name" value="RUN AND FYVE DOMAIN-CONTAINING PROTEIN 2-LIKE PROTEIN"/>
    <property type="match status" value="1"/>
</dbReference>
<feature type="domain" description="RUN" evidence="3">
    <location>
        <begin position="59"/>
        <end position="195"/>
    </location>
</feature>
<dbReference type="PROSITE" id="PS50826">
    <property type="entry name" value="RUN"/>
    <property type="match status" value="1"/>
</dbReference>
<dbReference type="InterPro" id="IPR047335">
    <property type="entry name" value="RUFY1-3"/>
</dbReference>
<evidence type="ECO:0000313" key="5">
    <source>
        <dbReference type="Proteomes" id="UP001196413"/>
    </source>
</evidence>
<reference evidence="4" key="1">
    <citation type="submission" date="2021-06" db="EMBL/GenBank/DDBJ databases">
        <title>Parelaphostrongylus tenuis whole genome reference sequence.</title>
        <authorList>
            <person name="Garwood T.J."/>
            <person name="Larsen P.A."/>
            <person name="Fountain-Jones N.M."/>
            <person name="Garbe J.R."/>
            <person name="Macchietto M.G."/>
            <person name="Kania S.A."/>
            <person name="Gerhold R.W."/>
            <person name="Richards J.E."/>
            <person name="Wolf T.M."/>
        </authorList>
    </citation>
    <scope>NUCLEOTIDE SEQUENCE</scope>
    <source>
        <strain evidence="4">MNPRO001-30</strain>
        <tissue evidence="4">Meninges</tissue>
    </source>
</reference>
<dbReference type="Proteomes" id="UP001196413">
    <property type="component" value="Unassembled WGS sequence"/>
</dbReference>
<dbReference type="InterPro" id="IPR004012">
    <property type="entry name" value="Run_dom"/>
</dbReference>
<evidence type="ECO:0000256" key="2">
    <source>
        <dbReference type="SAM" id="Coils"/>
    </source>
</evidence>
<protein>
    <submittedName>
        <fullName evidence="4">RUN and FYVE domain-containing protein 1</fullName>
    </submittedName>
</protein>
<dbReference type="PANTHER" id="PTHR45956:SF6">
    <property type="entry name" value="RUN DOMAIN-CONTAINING PROTEIN"/>
    <property type="match status" value="1"/>
</dbReference>
<dbReference type="CDD" id="cd17681">
    <property type="entry name" value="RUN_RUFY1_like"/>
    <property type="match status" value="1"/>
</dbReference>
<evidence type="ECO:0000256" key="1">
    <source>
        <dbReference type="ARBA" id="ARBA00023054"/>
    </source>
</evidence>
<feature type="non-terminal residue" evidence="4">
    <location>
        <position position="404"/>
    </location>
</feature>
<dbReference type="SMART" id="SM00593">
    <property type="entry name" value="RUN"/>
    <property type="match status" value="1"/>
</dbReference>
<evidence type="ECO:0000259" key="3">
    <source>
        <dbReference type="PROSITE" id="PS50826"/>
    </source>
</evidence>
<sequence length="404" mass="47172">MSSPSGFSLMSAFSENGHRLSRSQRLHRDNERRNLLTITRLVLRAFLERTMSDNNRILESDTQQVTDLLIMLEKVLWHGFKPRSQKSLIFLKSPDAEMWAAIERIAQNDVAMQETANCVAQIESLLTPISRLRAFLRLAMMQKKLFDFFTVITSSSLLKNFYEDWALLRQEEIVQLTGSLLGLSVVDCNLALEYDYLQDQPLSIDLTIYIRIPTVPTEGEETLLKNGVETRDNVKKMLLDQNNYLEERNRQLQCNVENLKKRLNSLVVEVKPAKLLWNVSLLYSKTSIMLNVLNLLELTKKTGNWNEKRLLGQVVEREDSLTNCSTAACGYEKINTDLYDKLKLADDKWRRLEKDLMKTQQQYSQETETLKKTFRNWKFQTLFFKKTHVSKVLMMRLFVPNLKR</sequence>
<dbReference type="Pfam" id="PF02759">
    <property type="entry name" value="RUN"/>
    <property type="match status" value="1"/>
</dbReference>
<feature type="coiled-coil region" evidence="2">
    <location>
        <begin position="235"/>
        <end position="269"/>
    </location>
</feature>
<evidence type="ECO:0000313" key="4">
    <source>
        <dbReference type="EMBL" id="KAJ1357250.1"/>
    </source>
</evidence>
<proteinExistence type="predicted"/>